<dbReference type="InterPro" id="IPR058982">
    <property type="entry name" value="Beta-barrel_AprE"/>
</dbReference>
<name>A0A9J7B165_9PROT</name>
<protein>
    <recommendedName>
        <fullName evidence="1">AprE-like beta-barrel domain-containing protein</fullName>
    </recommendedName>
</protein>
<dbReference type="Proteomes" id="UP001060336">
    <property type="component" value="Chromosome"/>
</dbReference>
<reference evidence="2" key="1">
    <citation type="submission" date="2022-08" db="EMBL/GenBank/DDBJ databases">
        <title>Nisaea acidiphila sp. nov., isolated from a marine algal debris and emended description of the genus Nisaea Urios et al. 2008.</title>
        <authorList>
            <person name="Kwon K."/>
        </authorList>
    </citation>
    <scope>NUCLEOTIDE SEQUENCE</scope>
    <source>
        <strain evidence="2">MEBiC11861</strain>
    </source>
</reference>
<dbReference type="AlphaFoldDB" id="A0A9J7B165"/>
<keyword evidence="3" id="KW-1185">Reference proteome</keyword>
<dbReference type="KEGG" id="naci:NUH88_06880"/>
<dbReference type="Pfam" id="PF26002">
    <property type="entry name" value="Beta-barrel_AprE"/>
    <property type="match status" value="1"/>
</dbReference>
<gene>
    <name evidence="2" type="ORF">NUH88_06880</name>
</gene>
<dbReference type="EMBL" id="CP102480">
    <property type="protein sequence ID" value="UUX51413.1"/>
    <property type="molecule type" value="Genomic_DNA"/>
</dbReference>
<evidence type="ECO:0000313" key="3">
    <source>
        <dbReference type="Proteomes" id="UP001060336"/>
    </source>
</evidence>
<organism evidence="2 3">
    <name type="scientific">Nisaea acidiphila</name>
    <dbReference type="NCBI Taxonomy" id="1862145"/>
    <lineage>
        <taxon>Bacteria</taxon>
        <taxon>Pseudomonadati</taxon>
        <taxon>Pseudomonadota</taxon>
        <taxon>Alphaproteobacteria</taxon>
        <taxon>Rhodospirillales</taxon>
        <taxon>Thalassobaculaceae</taxon>
        <taxon>Nisaea</taxon>
    </lineage>
</organism>
<accession>A0A9J7B165</accession>
<sequence>MLRAFEAAVTDRDIGFIEVGQRAAVKIDAFNYMRYGSVAADLLTGERRVLEYVLQPVLRYASEGMRER</sequence>
<proteinExistence type="predicted"/>
<feature type="domain" description="AprE-like beta-barrel" evidence="1">
    <location>
        <begin position="5"/>
        <end position="42"/>
    </location>
</feature>
<evidence type="ECO:0000259" key="1">
    <source>
        <dbReference type="Pfam" id="PF26002"/>
    </source>
</evidence>
<evidence type="ECO:0000313" key="2">
    <source>
        <dbReference type="EMBL" id="UUX51413.1"/>
    </source>
</evidence>
<dbReference type="RefSeq" id="WP_257770883.1">
    <property type="nucleotide sequence ID" value="NZ_CP102480.1"/>
</dbReference>